<feature type="compositionally biased region" description="Basic and acidic residues" evidence="4">
    <location>
        <begin position="220"/>
        <end position="253"/>
    </location>
</feature>
<feature type="region of interest" description="Disordered" evidence="4">
    <location>
        <begin position="42"/>
        <end position="75"/>
    </location>
</feature>
<dbReference type="GO" id="GO:0000445">
    <property type="term" value="C:THO complex part of transcription export complex"/>
    <property type="evidence" value="ECO:0007669"/>
    <property type="project" value="InterPro"/>
</dbReference>
<comment type="subcellular location">
    <subcellularLocation>
        <location evidence="1">Nucleus</location>
    </subcellularLocation>
</comment>
<feature type="compositionally biased region" description="Acidic residues" evidence="4">
    <location>
        <begin position="53"/>
        <end position="65"/>
    </location>
</feature>
<sequence>MATFTVLDQAEEDKLHATRLLGIEERPFKRVSKRLLAPTTPINAFLARPSPSADDDNDNDNDDPPAPESSSAEQHEQFLQSLTRFREDIILDFAAFESSIARTAFLRAANTRERERYATEKLKIEQTANDVRANLSHLRVQLDAAQKTLAVRKTYDVLAEKITRDEKLRVTRAEQHVNLEKLKAEIEELERESAELKVAWGERREQFDRVMQEGTRLRRVMRDEKEPDPEGEKDDADHERERDGDDGERERDGLSTAGTPRPGDDAPTPFPAGLRGSGALTPRSHMQEGPASTGGATPRRTDEDVDMHGNTGVSSAGEDGIKEAAAAALENAADDMDTT</sequence>
<evidence type="ECO:0000313" key="6">
    <source>
        <dbReference type="Proteomes" id="UP000078343"/>
    </source>
</evidence>
<evidence type="ECO:0000256" key="2">
    <source>
        <dbReference type="ARBA" id="ARBA00023242"/>
    </source>
</evidence>
<evidence type="ECO:0000313" key="5">
    <source>
        <dbReference type="EMBL" id="OAP63997.1"/>
    </source>
</evidence>
<evidence type="ECO:0000256" key="4">
    <source>
        <dbReference type="SAM" id="MobiDB-lite"/>
    </source>
</evidence>
<reference evidence="5 6" key="1">
    <citation type="submission" date="2016-04" db="EMBL/GenBank/DDBJ databases">
        <title>Draft genome of Fonsecaea erecta CBS 125763.</title>
        <authorList>
            <person name="Weiss V.A."/>
            <person name="Vicente V.A."/>
            <person name="Raittz R.T."/>
            <person name="Moreno L.F."/>
            <person name="De Souza E.M."/>
            <person name="Pedrosa F.O."/>
            <person name="Steffens M.B."/>
            <person name="Faoro H."/>
            <person name="Tadra-Sfeir M.Z."/>
            <person name="Najafzadeh M.J."/>
            <person name="Felipe M.S."/>
            <person name="Teixeira M."/>
            <person name="Sun J."/>
            <person name="Xi L."/>
            <person name="Gomes R."/>
            <person name="De Azevedo C.M."/>
            <person name="Salgado C.G."/>
            <person name="Da Silva M.B."/>
            <person name="Nascimento M.F."/>
            <person name="Queiroz-Telles F."/>
            <person name="Attili D.S."/>
            <person name="Gorbushina A."/>
        </authorList>
    </citation>
    <scope>NUCLEOTIDE SEQUENCE [LARGE SCALE GENOMIC DNA]</scope>
    <source>
        <strain evidence="5 6">CBS 125763</strain>
    </source>
</reference>
<protein>
    <recommendedName>
        <fullName evidence="7">Tho complex subunit 7</fullName>
    </recommendedName>
</protein>
<dbReference type="GO" id="GO:0006397">
    <property type="term" value="P:mRNA processing"/>
    <property type="evidence" value="ECO:0007669"/>
    <property type="project" value="InterPro"/>
</dbReference>
<dbReference type="AlphaFoldDB" id="A0A178ZW83"/>
<proteinExistence type="predicted"/>
<keyword evidence="2" id="KW-0539">Nucleus</keyword>
<dbReference type="GeneID" id="30007394"/>
<evidence type="ECO:0000256" key="3">
    <source>
        <dbReference type="SAM" id="Coils"/>
    </source>
</evidence>
<accession>A0A178ZW83</accession>
<dbReference type="Proteomes" id="UP000078343">
    <property type="component" value="Unassembled WGS sequence"/>
</dbReference>
<name>A0A178ZW83_9EURO</name>
<feature type="coiled-coil region" evidence="3">
    <location>
        <begin position="172"/>
        <end position="199"/>
    </location>
</feature>
<keyword evidence="3" id="KW-0175">Coiled coil</keyword>
<gene>
    <name evidence="5" type="ORF">AYL99_03224</name>
</gene>
<comment type="caution">
    <text evidence="5">The sequence shown here is derived from an EMBL/GenBank/DDBJ whole genome shotgun (WGS) entry which is preliminary data.</text>
</comment>
<keyword evidence="6" id="KW-1185">Reference proteome</keyword>
<evidence type="ECO:0000256" key="1">
    <source>
        <dbReference type="ARBA" id="ARBA00004123"/>
    </source>
</evidence>
<dbReference type="RefSeq" id="XP_018697364.1">
    <property type="nucleotide sequence ID" value="XM_018834740.1"/>
</dbReference>
<dbReference type="Pfam" id="PF05615">
    <property type="entry name" value="THOC7"/>
    <property type="match status" value="1"/>
</dbReference>
<feature type="region of interest" description="Disordered" evidence="4">
    <location>
        <begin position="218"/>
        <end position="322"/>
    </location>
</feature>
<evidence type="ECO:0008006" key="7">
    <source>
        <dbReference type="Google" id="ProtNLM"/>
    </source>
</evidence>
<organism evidence="5 6">
    <name type="scientific">Fonsecaea erecta</name>
    <dbReference type="NCBI Taxonomy" id="1367422"/>
    <lineage>
        <taxon>Eukaryota</taxon>
        <taxon>Fungi</taxon>
        <taxon>Dikarya</taxon>
        <taxon>Ascomycota</taxon>
        <taxon>Pezizomycotina</taxon>
        <taxon>Eurotiomycetes</taxon>
        <taxon>Chaetothyriomycetidae</taxon>
        <taxon>Chaetothyriales</taxon>
        <taxon>Herpotrichiellaceae</taxon>
        <taxon>Fonsecaea</taxon>
    </lineage>
</organism>
<dbReference type="InterPro" id="IPR008501">
    <property type="entry name" value="THOC7/Mft1"/>
</dbReference>
<dbReference type="OrthoDB" id="205166at2759"/>
<dbReference type="STRING" id="1367422.A0A178ZW83"/>
<dbReference type="EMBL" id="LVYI01000002">
    <property type="protein sequence ID" value="OAP63997.1"/>
    <property type="molecule type" value="Genomic_DNA"/>
</dbReference>